<organism evidence="13 14">
    <name type="scientific">Dermatophagoides pteronyssinus</name>
    <name type="common">European house dust mite</name>
    <dbReference type="NCBI Taxonomy" id="6956"/>
    <lineage>
        <taxon>Eukaryota</taxon>
        <taxon>Metazoa</taxon>
        <taxon>Ecdysozoa</taxon>
        <taxon>Arthropoda</taxon>
        <taxon>Chelicerata</taxon>
        <taxon>Arachnida</taxon>
        <taxon>Acari</taxon>
        <taxon>Acariformes</taxon>
        <taxon>Sarcoptiformes</taxon>
        <taxon>Astigmata</taxon>
        <taxon>Psoroptidia</taxon>
        <taxon>Analgoidea</taxon>
        <taxon>Pyroglyphidae</taxon>
        <taxon>Dermatophagoidinae</taxon>
        <taxon>Dermatophagoides</taxon>
    </lineage>
</organism>
<feature type="transmembrane region" description="Helical" evidence="12">
    <location>
        <begin position="529"/>
        <end position="549"/>
    </location>
</feature>
<evidence type="ECO:0000256" key="1">
    <source>
        <dbReference type="ARBA" id="ARBA00004651"/>
    </source>
</evidence>
<evidence type="ECO:0000256" key="10">
    <source>
        <dbReference type="ARBA" id="ARBA00023303"/>
    </source>
</evidence>
<sequence>MFENWCRSCTGESLEISQEMAEQNGGDSTLIDNDTDVSTAMMLHSQQSTNDDSIIVEFNNEKFDSNNHGMIKKKKTTKNDNLQIKMKQAKLGQEKKQYASLIFGYRIMSSKLFSSNQKHESNNINYDNNSYHHHHHHQHRHSNRNQRSSASSETSLISAITNCSSSDNTGYHNRIYNDNQRQSNGHHYQLSDDHNGYQNDHNYHSSHHHHHHQQHHNVHKNENHNNNINNNDNNETTKNSNKIDMMLTRSISTIILSQSASKNSVYLPKNSKTAAFIVTSSIYGQLLVVICIALFTAKIVSPVLPLWYFEAFYLYLYAFSLLFLFYVYIYLLNDVPKLDTFHIKHYEGKNHKIGETDRSHASIFLRIGSIVFGLGVMIYNGLEFGAYFEISPDSSCHSILLGVNPILQAAFTFSQMYFIFTYSRLMINKFKLIARIGLMHLVATNICVWIRTLGKEALHELKSNSSNVFTKPESSLFLNDFAANTKSNVMSSSVGNNTINQISHTINSTYFQCQNENVMGSILLNASPYLYPFIVEYSLIAAAFLYIMWSSIGKKFMLSYEADMTDSSTSCQHHHHHHHSHQHHHHNQMQIDDLSSSSRTSSYQNLSALYSCLGSSKAISVTSLIIFFVLVHHPNYNLMASLLSDISHSILLILSSFAILIGFFKMRNLKFLPAMRDTADGGLRDLLLRIAAFGLYAYSLFGVIASSFELNSLQHITVLITSILTIVQVTLQTLFISDVVCRKRTGQKQSGRQLITFLLITNLTLWIVYTFVMQKLEASPIQLKVFGFTTWTLILRITLPLSIFYRFHSAITFAEVWKNSYKTSTSSSVSSSSTN</sequence>
<evidence type="ECO:0000256" key="4">
    <source>
        <dbReference type="ARBA" id="ARBA00022475"/>
    </source>
</evidence>
<feature type="compositionally biased region" description="Polar residues" evidence="11">
    <location>
        <begin position="162"/>
        <end position="186"/>
    </location>
</feature>
<evidence type="ECO:0000256" key="3">
    <source>
        <dbReference type="ARBA" id="ARBA00022448"/>
    </source>
</evidence>
<keyword evidence="9 12" id="KW-0472">Membrane</keyword>
<feature type="compositionally biased region" description="Low complexity" evidence="11">
    <location>
        <begin position="145"/>
        <end position="161"/>
    </location>
</feature>
<feature type="compositionally biased region" description="Basic residues" evidence="11">
    <location>
        <begin position="204"/>
        <end position="218"/>
    </location>
</feature>
<feature type="transmembrane region" description="Helical" evidence="12">
    <location>
        <begin position="432"/>
        <end position="452"/>
    </location>
</feature>
<feature type="region of interest" description="Disordered" evidence="11">
    <location>
        <begin position="569"/>
        <end position="591"/>
    </location>
</feature>
<feature type="transmembrane region" description="Helical" evidence="12">
    <location>
        <begin position="753"/>
        <end position="773"/>
    </location>
</feature>
<keyword evidence="6" id="KW-0375">Hydrogen ion transport</keyword>
<feature type="transmembrane region" description="Helical" evidence="12">
    <location>
        <begin position="646"/>
        <end position="665"/>
    </location>
</feature>
<dbReference type="InterPro" id="IPR004878">
    <property type="entry name" value="Otopetrin"/>
</dbReference>
<evidence type="ECO:0000256" key="12">
    <source>
        <dbReference type="SAM" id="Phobius"/>
    </source>
</evidence>
<reference evidence="13 14" key="2">
    <citation type="journal article" date="2022" name="Mol. Biol. Evol.">
        <title>Comparative Genomics Reveals Insights into the Divergent Evolution of Astigmatic Mites and Household Pest Adaptations.</title>
        <authorList>
            <person name="Xiong Q."/>
            <person name="Wan A.T."/>
            <person name="Liu X."/>
            <person name="Fung C.S."/>
            <person name="Xiao X."/>
            <person name="Malainual N."/>
            <person name="Hou J."/>
            <person name="Wang L."/>
            <person name="Wang M."/>
            <person name="Yang K.Y."/>
            <person name="Cui Y."/>
            <person name="Leung E.L."/>
            <person name="Nong W."/>
            <person name="Shin S.K."/>
            <person name="Au S.W."/>
            <person name="Jeong K.Y."/>
            <person name="Chew F.T."/>
            <person name="Hui J.H."/>
            <person name="Leung T.F."/>
            <person name="Tungtrongchitr A."/>
            <person name="Zhong N."/>
            <person name="Liu Z."/>
            <person name="Tsui S.K."/>
        </authorList>
    </citation>
    <scope>NUCLEOTIDE SEQUENCE [LARGE SCALE GENOMIC DNA]</scope>
    <source>
        <strain evidence="13">Derp</strain>
    </source>
</reference>
<evidence type="ECO:0000313" key="13">
    <source>
        <dbReference type="EMBL" id="KAH9418411.1"/>
    </source>
</evidence>
<accession>A0ABQ8J770</accession>
<evidence type="ECO:0000256" key="11">
    <source>
        <dbReference type="SAM" id="MobiDB-lite"/>
    </source>
</evidence>
<keyword evidence="4" id="KW-1003">Cell membrane</keyword>
<reference evidence="13 14" key="1">
    <citation type="journal article" date="2018" name="J. Allergy Clin. Immunol.">
        <title>High-quality assembly of Dermatophagoides pteronyssinus genome and transcriptome reveals a wide range of novel allergens.</title>
        <authorList>
            <person name="Liu X.Y."/>
            <person name="Yang K.Y."/>
            <person name="Wang M.Q."/>
            <person name="Kwok J.S."/>
            <person name="Zeng X."/>
            <person name="Yang Z."/>
            <person name="Xiao X.J."/>
            <person name="Lau C.P."/>
            <person name="Li Y."/>
            <person name="Huang Z.M."/>
            <person name="Ba J.G."/>
            <person name="Yim A.K."/>
            <person name="Ouyang C.Y."/>
            <person name="Ngai S.M."/>
            <person name="Chan T.F."/>
            <person name="Leung E.L."/>
            <person name="Liu L."/>
            <person name="Liu Z.G."/>
            <person name="Tsui S.K."/>
        </authorList>
    </citation>
    <scope>NUCLEOTIDE SEQUENCE [LARGE SCALE GENOMIC DNA]</scope>
    <source>
        <strain evidence="13">Derp</strain>
    </source>
</reference>
<evidence type="ECO:0000256" key="8">
    <source>
        <dbReference type="ARBA" id="ARBA00023065"/>
    </source>
</evidence>
<feature type="transmembrane region" description="Helical" evidence="12">
    <location>
        <begin position="399"/>
        <end position="420"/>
    </location>
</feature>
<feature type="transmembrane region" description="Helical" evidence="12">
    <location>
        <begin position="361"/>
        <end position="379"/>
    </location>
</feature>
<dbReference type="PANTHER" id="PTHR21522:SF62">
    <property type="entry name" value="OTOPETRIN-LIKE A, ISOFORM C"/>
    <property type="match status" value="1"/>
</dbReference>
<feature type="transmembrane region" description="Helical" evidence="12">
    <location>
        <begin position="716"/>
        <end position="741"/>
    </location>
</feature>
<comment type="subcellular location">
    <subcellularLocation>
        <location evidence="1">Cell membrane</location>
        <topology evidence="1">Multi-pass membrane protein</topology>
    </subcellularLocation>
</comment>
<keyword evidence="3" id="KW-0813">Transport</keyword>
<comment type="similarity">
    <text evidence="2">Belongs to the otopetrin family.</text>
</comment>
<keyword evidence="5 12" id="KW-0812">Transmembrane</keyword>
<evidence type="ECO:0000313" key="14">
    <source>
        <dbReference type="Proteomes" id="UP000887458"/>
    </source>
</evidence>
<name>A0ABQ8J770_DERPT</name>
<gene>
    <name evidence="13" type="primary">OTOP3</name>
    <name evidence="13" type="ORF">DERP_011273</name>
</gene>
<feature type="compositionally biased region" description="Basic residues" evidence="11">
    <location>
        <begin position="131"/>
        <end position="144"/>
    </location>
</feature>
<feature type="transmembrane region" description="Helical" evidence="12">
    <location>
        <begin position="312"/>
        <end position="332"/>
    </location>
</feature>
<dbReference type="Proteomes" id="UP000887458">
    <property type="component" value="Unassembled WGS sequence"/>
</dbReference>
<proteinExistence type="inferred from homology"/>
<feature type="transmembrane region" description="Helical" evidence="12">
    <location>
        <begin position="785"/>
        <end position="805"/>
    </location>
</feature>
<dbReference type="PANTHER" id="PTHR21522">
    <property type="entry name" value="PROTON CHANNEL OTOP"/>
    <property type="match status" value="1"/>
</dbReference>
<feature type="transmembrane region" description="Helical" evidence="12">
    <location>
        <begin position="608"/>
        <end position="631"/>
    </location>
</feature>
<keyword evidence="8" id="KW-0406">Ion transport</keyword>
<feature type="compositionally biased region" description="Basic residues" evidence="11">
    <location>
        <begin position="572"/>
        <end position="587"/>
    </location>
</feature>
<dbReference type="Pfam" id="PF03189">
    <property type="entry name" value="Otopetrin"/>
    <property type="match status" value="1"/>
</dbReference>
<evidence type="ECO:0000256" key="2">
    <source>
        <dbReference type="ARBA" id="ARBA00006513"/>
    </source>
</evidence>
<keyword evidence="10" id="KW-0407">Ion channel</keyword>
<feature type="transmembrane region" description="Helical" evidence="12">
    <location>
        <begin position="274"/>
        <end position="300"/>
    </location>
</feature>
<evidence type="ECO:0000256" key="6">
    <source>
        <dbReference type="ARBA" id="ARBA00022781"/>
    </source>
</evidence>
<dbReference type="EMBL" id="NJHN03000063">
    <property type="protein sequence ID" value="KAH9418411.1"/>
    <property type="molecule type" value="Genomic_DNA"/>
</dbReference>
<keyword evidence="7 12" id="KW-1133">Transmembrane helix</keyword>
<feature type="region of interest" description="Disordered" evidence="11">
    <location>
        <begin position="116"/>
        <end position="239"/>
    </location>
</feature>
<feature type="transmembrane region" description="Helical" evidence="12">
    <location>
        <begin position="686"/>
        <end position="704"/>
    </location>
</feature>
<evidence type="ECO:0000256" key="7">
    <source>
        <dbReference type="ARBA" id="ARBA00022989"/>
    </source>
</evidence>
<evidence type="ECO:0000256" key="5">
    <source>
        <dbReference type="ARBA" id="ARBA00022692"/>
    </source>
</evidence>
<feature type="compositionally biased region" description="Low complexity" evidence="11">
    <location>
        <begin position="224"/>
        <end position="239"/>
    </location>
</feature>
<evidence type="ECO:0000256" key="9">
    <source>
        <dbReference type="ARBA" id="ARBA00023136"/>
    </source>
</evidence>
<keyword evidence="14" id="KW-1185">Reference proteome</keyword>
<protein>
    <submittedName>
        <fullName evidence="13">Otopetrin</fullName>
    </submittedName>
</protein>
<comment type="caution">
    <text evidence="13">The sequence shown here is derived from an EMBL/GenBank/DDBJ whole genome shotgun (WGS) entry which is preliminary data.</text>
</comment>